<dbReference type="InParanoid" id="E4XU35"/>
<evidence type="ECO:0000259" key="4">
    <source>
        <dbReference type="Pfam" id="PF13202"/>
    </source>
</evidence>
<evidence type="ECO:0000256" key="1">
    <source>
        <dbReference type="ARBA" id="ARBA00022837"/>
    </source>
</evidence>
<organism evidence="5">
    <name type="scientific">Oikopleura dioica</name>
    <name type="common">Tunicate</name>
    <dbReference type="NCBI Taxonomy" id="34765"/>
    <lineage>
        <taxon>Eukaryota</taxon>
        <taxon>Metazoa</taxon>
        <taxon>Chordata</taxon>
        <taxon>Tunicata</taxon>
        <taxon>Appendicularia</taxon>
        <taxon>Copelata</taxon>
        <taxon>Oikopleuridae</taxon>
        <taxon>Oikopleura</taxon>
    </lineage>
</organism>
<dbReference type="InterPro" id="IPR002048">
    <property type="entry name" value="EF_hand_dom"/>
</dbReference>
<feature type="signal peptide" evidence="3">
    <location>
        <begin position="1"/>
        <end position="20"/>
    </location>
</feature>
<keyword evidence="3" id="KW-0732">Signal</keyword>
<keyword evidence="1" id="KW-0106">Calcium</keyword>
<keyword evidence="6" id="KW-1185">Reference proteome</keyword>
<gene>
    <name evidence="5" type="ORF">GSOID_T00004009001</name>
</gene>
<dbReference type="GO" id="GO:0005509">
    <property type="term" value="F:calcium ion binding"/>
    <property type="evidence" value="ECO:0007669"/>
    <property type="project" value="InterPro"/>
</dbReference>
<dbReference type="Proteomes" id="UP000001307">
    <property type="component" value="Unassembled WGS sequence"/>
</dbReference>
<dbReference type="Pfam" id="PF13202">
    <property type="entry name" value="EF-hand_5"/>
    <property type="match status" value="2"/>
</dbReference>
<feature type="domain" description="EF-hand" evidence="4">
    <location>
        <begin position="120"/>
        <end position="137"/>
    </location>
</feature>
<evidence type="ECO:0000313" key="6">
    <source>
        <dbReference type="Proteomes" id="UP000001307"/>
    </source>
</evidence>
<feature type="compositionally biased region" description="Pro residues" evidence="2">
    <location>
        <begin position="76"/>
        <end position="92"/>
    </location>
</feature>
<evidence type="ECO:0000256" key="3">
    <source>
        <dbReference type="SAM" id="SignalP"/>
    </source>
</evidence>
<dbReference type="PROSITE" id="PS00018">
    <property type="entry name" value="EF_HAND_1"/>
    <property type="match status" value="2"/>
</dbReference>
<dbReference type="AlphaFoldDB" id="E4XU35"/>
<protein>
    <recommendedName>
        <fullName evidence="4">EF-hand domain-containing protein</fullName>
    </recommendedName>
</protein>
<feature type="chain" id="PRO_5003193334" description="EF-hand domain-containing protein" evidence="3">
    <location>
        <begin position="21"/>
        <end position="147"/>
    </location>
</feature>
<feature type="region of interest" description="Disordered" evidence="2">
    <location>
        <begin position="67"/>
        <end position="94"/>
    </location>
</feature>
<accession>E4XU35</accession>
<dbReference type="InterPro" id="IPR018247">
    <property type="entry name" value="EF_Hand_1_Ca_BS"/>
</dbReference>
<sequence length="147" mass="15154">MKTCMIHLILAAAATAGLCAQESKPPKDKLPPPLLLPVLDTDKDGELSAEEISSASVSLLKLDKNNDGMLGKKEIAPPPKGGKTGGPPPPKAPAFLVKLLDLDDDKTLSAEEIDSVPDSLSQLDINGDGALSKKELKPGKPPGGSAT</sequence>
<dbReference type="InterPro" id="IPR011992">
    <property type="entry name" value="EF-hand-dom_pair"/>
</dbReference>
<dbReference type="Gene3D" id="1.10.238.10">
    <property type="entry name" value="EF-hand"/>
    <property type="match status" value="1"/>
</dbReference>
<proteinExistence type="predicted"/>
<evidence type="ECO:0000313" key="5">
    <source>
        <dbReference type="EMBL" id="CBY13232.1"/>
    </source>
</evidence>
<reference evidence="5" key="1">
    <citation type="journal article" date="2010" name="Science">
        <title>Plasticity of animal genome architecture unmasked by rapid evolution of a pelagic tunicate.</title>
        <authorList>
            <person name="Denoeud F."/>
            <person name="Henriet S."/>
            <person name="Mungpakdee S."/>
            <person name="Aury J.M."/>
            <person name="Da Silva C."/>
            <person name="Brinkmann H."/>
            <person name="Mikhaleva J."/>
            <person name="Olsen L.C."/>
            <person name="Jubin C."/>
            <person name="Canestro C."/>
            <person name="Bouquet J.M."/>
            <person name="Danks G."/>
            <person name="Poulain J."/>
            <person name="Campsteijn C."/>
            <person name="Adamski M."/>
            <person name="Cross I."/>
            <person name="Yadetie F."/>
            <person name="Muffato M."/>
            <person name="Louis A."/>
            <person name="Butcher S."/>
            <person name="Tsagkogeorga G."/>
            <person name="Konrad A."/>
            <person name="Singh S."/>
            <person name="Jensen M.F."/>
            <person name="Cong E.H."/>
            <person name="Eikeseth-Otteraa H."/>
            <person name="Noel B."/>
            <person name="Anthouard V."/>
            <person name="Porcel B.M."/>
            <person name="Kachouri-Lafond R."/>
            <person name="Nishino A."/>
            <person name="Ugolini M."/>
            <person name="Chourrout P."/>
            <person name="Nishida H."/>
            <person name="Aasland R."/>
            <person name="Huzurbazar S."/>
            <person name="Westhof E."/>
            <person name="Delsuc F."/>
            <person name="Lehrach H."/>
            <person name="Reinhardt R."/>
            <person name="Weissenbach J."/>
            <person name="Roy S.W."/>
            <person name="Artiguenave F."/>
            <person name="Postlethwait J.H."/>
            <person name="Manak J.R."/>
            <person name="Thompson E.M."/>
            <person name="Jaillon O."/>
            <person name="Du Pasquier L."/>
            <person name="Boudinot P."/>
            <person name="Liberles D.A."/>
            <person name="Volff J.N."/>
            <person name="Philippe H."/>
            <person name="Lenhard B."/>
            <person name="Roest Crollius H."/>
            <person name="Wincker P."/>
            <person name="Chourrout D."/>
        </authorList>
    </citation>
    <scope>NUCLEOTIDE SEQUENCE [LARGE SCALE GENOMIC DNA]</scope>
</reference>
<name>E4XU35_OIKDI</name>
<dbReference type="SUPFAM" id="SSF47473">
    <property type="entry name" value="EF-hand"/>
    <property type="match status" value="1"/>
</dbReference>
<feature type="region of interest" description="Disordered" evidence="2">
    <location>
        <begin position="111"/>
        <end position="147"/>
    </location>
</feature>
<evidence type="ECO:0000256" key="2">
    <source>
        <dbReference type="SAM" id="MobiDB-lite"/>
    </source>
</evidence>
<dbReference type="EMBL" id="FN653170">
    <property type="protein sequence ID" value="CBY13232.1"/>
    <property type="molecule type" value="Genomic_DNA"/>
</dbReference>
<feature type="domain" description="EF-hand" evidence="4">
    <location>
        <begin position="39"/>
        <end position="52"/>
    </location>
</feature>